<reference evidence="2 3" key="2">
    <citation type="submission" date="2019-09" db="EMBL/GenBank/DDBJ databases">
        <authorList>
            <person name="Jin C."/>
        </authorList>
    </citation>
    <scope>NUCLEOTIDE SEQUENCE [LARGE SCALE GENOMIC DNA]</scope>
    <source>
        <strain evidence="2 3">BN130099</strain>
    </source>
</reference>
<evidence type="ECO:0000313" key="3">
    <source>
        <dbReference type="Proteomes" id="UP000325003"/>
    </source>
</evidence>
<dbReference type="Proteomes" id="UP000325003">
    <property type="component" value="Unassembled WGS sequence"/>
</dbReference>
<sequence length="371" mass="37679">MPDSTDPRRILLFGATGYTGDLTARALVARGAQPVLVARNRERVTALAAELGGLEVAVADATDVRDLQAVVEKGDVLISTVGPFLRYGEAAVRVAAEKGAHYFDSTGEGPFLRSVFERWGPVAAGNDAALMSAFGFDFVPGSLAGALALEKAGTAATGLDVAYFVKGFGTSGGTKASIAGMMLEEGFAYVDGAIRQVRAGRRVETFDVGGRSLTAVSVPGSEHFALPAAYPHLRDVDSFLGAPPAIARGMGATTLLSTPVRRIGPTKKAAQALAARMVKGSTGGPSAEKRAGARVTIVANARAASGEVLATATLNGGDPYDFTADILAWGAMSAAEGHLQGVGGLGPVGAFGLQQLTDGCAAAGLVEASEA</sequence>
<name>A0A5B1LKW2_9ACTN</name>
<dbReference type="RefSeq" id="WP_149726856.1">
    <property type="nucleotide sequence ID" value="NZ_VUJV01000001.1"/>
</dbReference>
<gene>
    <name evidence="2" type="ORF">F0U44_03595</name>
</gene>
<dbReference type="AlphaFoldDB" id="A0A5B1LKW2"/>
<dbReference type="PANTHER" id="PTHR43781">
    <property type="entry name" value="SACCHAROPINE DEHYDROGENASE"/>
    <property type="match status" value="1"/>
</dbReference>
<organism evidence="2 3">
    <name type="scientific">Nocardioides humilatus</name>
    <dbReference type="NCBI Taxonomy" id="2607660"/>
    <lineage>
        <taxon>Bacteria</taxon>
        <taxon>Bacillati</taxon>
        <taxon>Actinomycetota</taxon>
        <taxon>Actinomycetes</taxon>
        <taxon>Propionibacteriales</taxon>
        <taxon>Nocardioidaceae</taxon>
        <taxon>Nocardioides</taxon>
    </lineage>
</organism>
<dbReference type="Gene3D" id="3.40.50.720">
    <property type="entry name" value="NAD(P)-binding Rossmann-like Domain"/>
    <property type="match status" value="1"/>
</dbReference>
<dbReference type="SUPFAM" id="SSF51735">
    <property type="entry name" value="NAD(P)-binding Rossmann-fold domains"/>
    <property type="match status" value="1"/>
</dbReference>
<dbReference type="InterPro" id="IPR005097">
    <property type="entry name" value="Sacchrp_dh_NADP-bd"/>
</dbReference>
<dbReference type="Pfam" id="PF03435">
    <property type="entry name" value="Sacchrp_dh_NADP"/>
    <property type="match status" value="1"/>
</dbReference>
<evidence type="ECO:0000313" key="2">
    <source>
        <dbReference type="EMBL" id="KAA1421395.1"/>
    </source>
</evidence>
<evidence type="ECO:0000259" key="1">
    <source>
        <dbReference type="Pfam" id="PF03435"/>
    </source>
</evidence>
<dbReference type="InterPro" id="IPR036291">
    <property type="entry name" value="NAD(P)-bd_dom_sf"/>
</dbReference>
<proteinExistence type="predicted"/>
<dbReference type="EMBL" id="VUJV01000001">
    <property type="protein sequence ID" value="KAA1421395.1"/>
    <property type="molecule type" value="Genomic_DNA"/>
</dbReference>
<reference evidence="2 3" key="1">
    <citation type="submission" date="2019-09" db="EMBL/GenBank/DDBJ databases">
        <title>Nocardioides panacisoli sp. nov., isolated from the soil of a ginseng field.</title>
        <authorList>
            <person name="Cho C."/>
        </authorList>
    </citation>
    <scope>NUCLEOTIDE SEQUENCE [LARGE SCALE GENOMIC DNA]</scope>
    <source>
        <strain evidence="2 3">BN130099</strain>
    </source>
</reference>
<accession>A0A5B1LKW2</accession>
<protein>
    <submittedName>
        <fullName evidence="2">NAD(P)H-binding protein</fullName>
    </submittedName>
</protein>
<feature type="domain" description="Saccharopine dehydrogenase NADP binding" evidence="1">
    <location>
        <begin position="10"/>
        <end position="105"/>
    </location>
</feature>
<comment type="caution">
    <text evidence="2">The sequence shown here is derived from an EMBL/GenBank/DDBJ whole genome shotgun (WGS) entry which is preliminary data.</text>
</comment>
<dbReference type="PANTHER" id="PTHR43781:SF1">
    <property type="entry name" value="SACCHAROPINE DEHYDROGENASE"/>
    <property type="match status" value="1"/>
</dbReference>
<keyword evidence="3" id="KW-1185">Reference proteome</keyword>